<evidence type="ECO:0000313" key="2">
    <source>
        <dbReference type="Proteomes" id="UP001065265"/>
    </source>
</evidence>
<dbReference type="EMBL" id="CP092471">
    <property type="protein sequence ID" value="UVI39344.1"/>
    <property type="molecule type" value="Genomic_DNA"/>
</dbReference>
<gene>
    <name evidence="1" type="ORF">L1F33_14125</name>
</gene>
<accession>A0ABY5SYM1</accession>
<dbReference type="RefSeq" id="WP_265558606.1">
    <property type="nucleotide sequence ID" value="NZ_CP092471.1"/>
</dbReference>
<organism evidence="1 2">
    <name type="scientific">Qipengyuania spongiae</name>
    <dbReference type="NCBI Taxonomy" id="2909673"/>
    <lineage>
        <taxon>Bacteria</taxon>
        <taxon>Pseudomonadati</taxon>
        <taxon>Pseudomonadota</taxon>
        <taxon>Alphaproteobacteria</taxon>
        <taxon>Sphingomonadales</taxon>
        <taxon>Erythrobacteraceae</taxon>
        <taxon>Qipengyuania</taxon>
    </lineage>
</organism>
<proteinExistence type="predicted"/>
<keyword evidence="2" id="KW-1185">Reference proteome</keyword>
<dbReference type="Proteomes" id="UP001065265">
    <property type="component" value="Chromosome"/>
</dbReference>
<reference evidence="1" key="1">
    <citation type="submission" date="2022-02" db="EMBL/GenBank/DDBJ databases">
        <title>Qipengyuania spongiae sp. nov., isolated from marine sponge.</title>
        <authorList>
            <person name="Li Z."/>
            <person name="Zhang M."/>
        </authorList>
    </citation>
    <scope>NUCLEOTIDE SEQUENCE</scope>
    <source>
        <strain evidence="1">PHS-Z21</strain>
    </source>
</reference>
<evidence type="ECO:0000313" key="1">
    <source>
        <dbReference type="EMBL" id="UVI39344.1"/>
    </source>
</evidence>
<protein>
    <submittedName>
        <fullName evidence="1">Uncharacterized protein</fullName>
    </submittedName>
</protein>
<name>A0ABY5SYM1_9SPHN</name>
<sequence>MAGRKALISKDDLDRMATAVAAHGVVLKGRVDPLGGFTFTMTRQPDAVASSNDDLDDRIDEFGAL</sequence>